<dbReference type="InterPro" id="IPR003594">
    <property type="entry name" value="HATPase_dom"/>
</dbReference>
<evidence type="ECO:0000256" key="2">
    <source>
        <dbReference type="ARBA" id="ARBA00012438"/>
    </source>
</evidence>
<dbReference type="InterPro" id="IPR003661">
    <property type="entry name" value="HisK_dim/P_dom"/>
</dbReference>
<name>A0ABW0NAD5_9BURK</name>
<dbReference type="Pfam" id="PF13581">
    <property type="entry name" value="HATPase_c_2"/>
    <property type="match status" value="1"/>
</dbReference>
<keyword evidence="3" id="KW-0597">Phosphoprotein</keyword>
<dbReference type="CDD" id="cd00075">
    <property type="entry name" value="HATPase"/>
    <property type="match status" value="1"/>
</dbReference>
<organism evidence="5 6">
    <name type="scientific">Caenimonas terrae</name>
    <dbReference type="NCBI Taxonomy" id="696074"/>
    <lineage>
        <taxon>Bacteria</taxon>
        <taxon>Pseudomonadati</taxon>
        <taxon>Pseudomonadota</taxon>
        <taxon>Betaproteobacteria</taxon>
        <taxon>Burkholderiales</taxon>
        <taxon>Comamonadaceae</taxon>
        <taxon>Caenimonas</taxon>
    </lineage>
</organism>
<proteinExistence type="predicted"/>
<dbReference type="Pfam" id="PF02518">
    <property type="entry name" value="HATPase_c"/>
    <property type="match status" value="1"/>
</dbReference>
<dbReference type="SMART" id="SM00388">
    <property type="entry name" value="HisKA"/>
    <property type="match status" value="1"/>
</dbReference>
<dbReference type="SUPFAM" id="SSF55874">
    <property type="entry name" value="ATPase domain of HSP90 chaperone/DNA topoisomerase II/histidine kinase"/>
    <property type="match status" value="2"/>
</dbReference>
<dbReference type="InterPro" id="IPR004358">
    <property type="entry name" value="Sig_transdc_His_kin-like_C"/>
</dbReference>
<comment type="catalytic activity">
    <reaction evidence="1">
        <text>ATP + protein L-histidine = ADP + protein N-phospho-L-histidine.</text>
        <dbReference type="EC" id="2.7.13.3"/>
    </reaction>
</comment>
<dbReference type="InterPro" id="IPR036097">
    <property type="entry name" value="HisK_dim/P_sf"/>
</dbReference>
<dbReference type="CDD" id="cd00082">
    <property type="entry name" value="HisKA"/>
    <property type="match status" value="1"/>
</dbReference>
<feature type="domain" description="Histidine kinase" evidence="4">
    <location>
        <begin position="202"/>
        <end position="421"/>
    </location>
</feature>
<dbReference type="EC" id="2.7.13.3" evidence="2"/>
<comment type="caution">
    <text evidence="5">The sequence shown here is derived from an EMBL/GenBank/DDBJ whole genome shotgun (WGS) entry which is preliminary data.</text>
</comment>
<keyword evidence="6" id="KW-1185">Reference proteome</keyword>
<gene>
    <name evidence="5" type="ORF">ACFPOE_04665</name>
</gene>
<dbReference type="PRINTS" id="PR00344">
    <property type="entry name" value="BCTRLSENSOR"/>
</dbReference>
<dbReference type="SUPFAM" id="SSF47384">
    <property type="entry name" value="Homodimeric domain of signal transducing histidine kinase"/>
    <property type="match status" value="1"/>
</dbReference>
<accession>A0ABW0NAD5</accession>
<dbReference type="PROSITE" id="PS50109">
    <property type="entry name" value="HIS_KIN"/>
    <property type="match status" value="1"/>
</dbReference>
<evidence type="ECO:0000256" key="1">
    <source>
        <dbReference type="ARBA" id="ARBA00000085"/>
    </source>
</evidence>
<evidence type="ECO:0000313" key="5">
    <source>
        <dbReference type="EMBL" id="MFC5496818.1"/>
    </source>
</evidence>
<dbReference type="InterPro" id="IPR036890">
    <property type="entry name" value="HATPase_C_sf"/>
</dbReference>
<reference evidence="6" key="1">
    <citation type="journal article" date="2019" name="Int. J. Syst. Evol. Microbiol.">
        <title>The Global Catalogue of Microorganisms (GCM) 10K type strain sequencing project: providing services to taxonomists for standard genome sequencing and annotation.</title>
        <authorList>
            <consortium name="The Broad Institute Genomics Platform"/>
            <consortium name="The Broad Institute Genome Sequencing Center for Infectious Disease"/>
            <person name="Wu L."/>
            <person name="Ma J."/>
        </authorList>
    </citation>
    <scope>NUCLEOTIDE SEQUENCE [LARGE SCALE GENOMIC DNA]</scope>
    <source>
        <strain evidence="6">CCUG 57401</strain>
    </source>
</reference>
<dbReference type="Pfam" id="PF00512">
    <property type="entry name" value="HisKA"/>
    <property type="match status" value="1"/>
</dbReference>
<evidence type="ECO:0000259" key="4">
    <source>
        <dbReference type="PROSITE" id="PS50109"/>
    </source>
</evidence>
<dbReference type="PANTHER" id="PTHR43547:SF2">
    <property type="entry name" value="HYBRID SIGNAL TRANSDUCTION HISTIDINE KINASE C"/>
    <property type="match status" value="1"/>
</dbReference>
<dbReference type="PANTHER" id="PTHR43547">
    <property type="entry name" value="TWO-COMPONENT HISTIDINE KINASE"/>
    <property type="match status" value="1"/>
</dbReference>
<dbReference type="SMART" id="SM00387">
    <property type="entry name" value="HATPase_c"/>
    <property type="match status" value="1"/>
</dbReference>
<protein>
    <recommendedName>
        <fullName evidence="2">histidine kinase</fullName>
        <ecNumber evidence="2">2.7.13.3</ecNumber>
    </recommendedName>
</protein>
<evidence type="ECO:0000313" key="6">
    <source>
        <dbReference type="Proteomes" id="UP001596037"/>
    </source>
</evidence>
<dbReference type="GO" id="GO:0005524">
    <property type="term" value="F:ATP binding"/>
    <property type="evidence" value="ECO:0007669"/>
    <property type="project" value="UniProtKB-KW"/>
</dbReference>
<dbReference type="Gene3D" id="3.30.565.10">
    <property type="entry name" value="Histidine kinase-like ATPase, C-terminal domain"/>
    <property type="match status" value="2"/>
</dbReference>
<keyword evidence="5" id="KW-0067">ATP-binding</keyword>
<dbReference type="Proteomes" id="UP001596037">
    <property type="component" value="Unassembled WGS sequence"/>
</dbReference>
<evidence type="ECO:0000256" key="3">
    <source>
        <dbReference type="ARBA" id="ARBA00022553"/>
    </source>
</evidence>
<dbReference type="InterPro" id="IPR005467">
    <property type="entry name" value="His_kinase_dom"/>
</dbReference>
<dbReference type="EMBL" id="JBHSMF010000003">
    <property type="protein sequence ID" value="MFC5496818.1"/>
    <property type="molecule type" value="Genomic_DNA"/>
</dbReference>
<sequence>MRHRLVTVKIGPHSLTLARERARQVGELFGLETLQRTRLVTAVSEIARNTAQYAGEGALTFLFDTQSLHCAGQALVAEITDKGPGIHNLQLVSQGLHRRDKAVNGVTGIVGARRLVDHMVLRTPDGGGTVVTMEMALPRSARLLSVQDVNARVEELVTRKPRSAMEELEQQNREMMEALEETRRRQLVLEQADLRKNEFLAILAHELRNPLATLNMTLAILRRKANISPEELVQRSDVMARQITHLVRLVDDLTDVTRVDKGKVELQASPVELNSLVKDALEMTAAAIQARHHAVAFTPTQEDLWVHGDSSRLLQVVGNVLQNAAKYTPDEGRIEVQLRTIGTKALIAVRDNGAGIDAEMLPQVFGMFVQARSRSSDDQAGLGVGLTLADRLVRDHGGSISVTSEGLGRGSEFTITLPLLQKAGQAMA</sequence>
<dbReference type="Gene3D" id="1.10.287.130">
    <property type="match status" value="1"/>
</dbReference>
<keyword evidence="5" id="KW-0547">Nucleotide-binding</keyword>
<dbReference type="RefSeq" id="WP_376848851.1">
    <property type="nucleotide sequence ID" value="NZ_JBHSMF010000003.1"/>
</dbReference>